<dbReference type="InterPro" id="IPR035240">
    <property type="entry name" value="SprT_Zn_ribbon"/>
</dbReference>
<keyword evidence="9" id="KW-0482">Metalloprotease</keyword>
<evidence type="ECO:0000313" key="9">
    <source>
        <dbReference type="EMBL" id="QXO19367.1"/>
    </source>
</evidence>
<dbReference type="HAMAP" id="MF_00746">
    <property type="entry name" value="SprT"/>
    <property type="match status" value="1"/>
</dbReference>
<gene>
    <name evidence="7" type="primary">sprT</name>
    <name evidence="9" type="ORF">KNV97_16645</name>
</gene>
<keyword evidence="9" id="KW-0378">Hydrolase</keyword>
<dbReference type="GO" id="GO:0008270">
    <property type="term" value="F:zinc ion binding"/>
    <property type="evidence" value="ECO:0007669"/>
    <property type="project" value="UniProtKB-UniRule"/>
</dbReference>
<dbReference type="AlphaFoldDB" id="A0A975YPZ4"/>
<feature type="active site" evidence="7">
    <location>
        <position position="77"/>
    </location>
</feature>
<dbReference type="NCBIfam" id="NF003421">
    <property type="entry name" value="PRK04860.1"/>
    <property type="match status" value="1"/>
</dbReference>
<protein>
    <recommendedName>
        <fullName evidence="3 7">Protein SprT</fullName>
    </recommendedName>
</protein>
<evidence type="ECO:0000256" key="5">
    <source>
        <dbReference type="ARBA" id="ARBA00022723"/>
    </source>
</evidence>
<dbReference type="GO" id="GO:0008237">
    <property type="term" value="F:metallopeptidase activity"/>
    <property type="evidence" value="ECO:0007669"/>
    <property type="project" value="UniProtKB-KW"/>
</dbReference>
<keyword evidence="5 7" id="KW-0479">Metal-binding</keyword>
<dbReference type="PANTHER" id="PTHR38773:SF1">
    <property type="entry name" value="PROTEIN SPRT"/>
    <property type="match status" value="1"/>
</dbReference>
<keyword evidence="9" id="KW-0645">Protease</keyword>
<feature type="domain" description="SprT-like" evidence="8">
    <location>
        <begin position="14"/>
        <end position="163"/>
    </location>
</feature>
<dbReference type="EMBL" id="CP076643">
    <property type="protein sequence ID" value="QXO19367.1"/>
    <property type="molecule type" value="Genomic_DNA"/>
</dbReference>
<evidence type="ECO:0000256" key="2">
    <source>
        <dbReference type="ARBA" id="ARBA00006591"/>
    </source>
</evidence>
<dbReference type="GO" id="GO:0005737">
    <property type="term" value="C:cytoplasm"/>
    <property type="evidence" value="ECO:0007669"/>
    <property type="project" value="UniProtKB-SubCell"/>
</dbReference>
<comment type="subcellular location">
    <subcellularLocation>
        <location evidence="1 7">Cytoplasm</location>
    </subcellularLocation>
</comment>
<reference evidence="9" key="1">
    <citation type="submission" date="2021-06" db="EMBL/GenBank/DDBJ databases">
        <title>Vibrio nov. sp., novel gut bacterium isolated from Yellow Sea oyster.</title>
        <authorList>
            <person name="Muhammad N."/>
            <person name="Nguyen T.H."/>
            <person name="Lee Y.-J."/>
            <person name="Ko J."/>
            <person name="Kim S.-G."/>
        </authorList>
    </citation>
    <scope>NUCLEOTIDE SEQUENCE</scope>
    <source>
        <strain evidence="9">OG9-811</strain>
    </source>
</reference>
<dbReference type="SMART" id="SM00731">
    <property type="entry name" value="SprT"/>
    <property type="match status" value="1"/>
</dbReference>
<dbReference type="InterPro" id="IPR023483">
    <property type="entry name" value="Uncharacterised_SprT"/>
</dbReference>
<dbReference type="KEGG" id="vos:KNV97_16645"/>
<keyword evidence="6 7" id="KW-0862">Zinc</keyword>
<feature type="binding site" evidence="7">
    <location>
        <position position="76"/>
    </location>
    <ligand>
        <name>Zn(2+)</name>
        <dbReference type="ChEBI" id="CHEBI:29105"/>
    </ligand>
</feature>
<evidence type="ECO:0000256" key="4">
    <source>
        <dbReference type="ARBA" id="ARBA00022490"/>
    </source>
</evidence>
<evidence type="ECO:0000313" key="10">
    <source>
        <dbReference type="Proteomes" id="UP000694232"/>
    </source>
</evidence>
<evidence type="ECO:0000256" key="1">
    <source>
        <dbReference type="ARBA" id="ARBA00004496"/>
    </source>
</evidence>
<dbReference type="GO" id="GO:0006950">
    <property type="term" value="P:response to stress"/>
    <property type="evidence" value="ECO:0007669"/>
    <property type="project" value="UniProtKB-ARBA"/>
</dbReference>
<name>A0A975YPZ4_9VIBR</name>
<keyword evidence="10" id="KW-1185">Reference proteome</keyword>
<evidence type="ECO:0000256" key="7">
    <source>
        <dbReference type="HAMAP-Rule" id="MF_00746"/>
    </source>
</evidence>
<organism evidence="9 10">
    <name type="scientific">Vibrio ostreae</name>
    <dbReference type="NCBI Taxonomy" id="2841925"/>
    <lineage>
        <taxon>Bacteria</taxon>
        <taxon>Pseudomonadati</taxon>
        <taxon>Pseudomonadota</taxon>
        <taxon>Gammaproteobacteria</taxon>
        <taxon>Vibrionales</taxon>
        <taxon>Vibrionaceae</taxon>
        <taxon>Vibrio</taxon>
    </lineage>
</organism>
<comment type="cofactor">
    <cofactor evidence="7">
        <name>Zn(2+)</name>
        <dbReference type="ChEBI" id="CHEBI:29105"/>
    </cofactor>
    <text evidence="7">Binds 1 zinc ion.</text>
</comment>
<dbReference type="Proteomes" id="UP000694232">
    <property type="component" value="Chromosome 1"/>
</dbReference>
<dbReference type="PANTHER" id="PTHR38773">
    <property type="entry name" value="PROTEIN SPRT"/>
    <property type="match status" value="1"/>
</dbReference>
<feature type="binding site" evidence="7">
    <location>
        <position position="80"/>
    </location>
    <ligand>
        <name>Zn(2+)</name>
        <dbReference type="ChEBI" id="CHEBI:29105"/>
    </ligand>
</feature>
<evidence type="ECO:0000256" key="3">
    <source>
        <dbReference type="ARBA" id="ARBA00020082"/>
    </source>
</evidence>
<sequence>MFVVDFELQYRAKAQIQRCIDKAERYFKRPFATPKLSFQLRGKVAGKAYLQLQEIRLNPVLFGENPHAFIEEVVPHEIAHLITYQIYGRVRPHGSEWQHIMTEVFGVPANTTHRFSVASVQGKTFEYLCACNRYPLSVRRHNKVLRNQAVYRCQQCQQTLTFTGKQLS</sequence>
<comment type="similarity">
    <text evidence="2 7">Belongs to the SprT family.</text>
</comment>
<dbReference type="Pfam" id="PF17283">
    <property type="entry name" value="Zn_ribbon_SprT"/>
    <property type="match status" value="1"/>
</dbReference>
<keyword evidence="4 7" id="KW-0963">Cytoplasm</keyword>
<evidence type="ECO:0000259" key="8">
    <source>
        <dbReference type="SMART" id="SM00731"/>
    </source>
</evidence>
<dbReference type="InterPro" id="IPR006640">
    <property type="entry name" value="SprT-like_domain"/>
</dbReference>
<accession>A0A975YPZ4</accession>
<proteinExistence type="inferred from homology"/>
<dbReference type="Pfam" id="PF10263">
    <property type="entry name" value="SprT-like"/>
    <property type="match status" value="1"/>
</dbReference>
<evidence type="ECO:0000256" key="6">
    <source>
        <dbReference type="ARBA" id="ARBA00022833"/>
    </source>
</evidence>